<evidence type="ECO:0000313" key="2">
    <source>
        <dbReference type="EMBL" id="CAD9140139.1"/>
    </source>
</evidence>
<dbReference type="AlphaFoldDB" id="A0A7S1MTY9"/>
<feature type="region of interest" description="Disordered" evidence="1">
    <location>
        <begin position="140"/>
        <end position="188"/>
    </location>
</feature>
<reference evidence="2" key="1">
    <citation type="submission" date="2021-01" db="EMBL/GenBank/DDBJ databases">
        <authorList>
            <person name="Corre E."/>
            <person name="Pelletier E."/>
            <person name="Niang G."/>
            <person name="Scheremetjew M."/>
            <person name="Finn R."/>
            <person name="Kale V."/>
            <person name="Holt S."/>
            <person name="Cochrane G."/>
            <person name="Meng A."/>
            <person name="Brown T."/>
            <person name="Cohen L."/>
        </authorList>
    </citation>
    <scope>NUCLEOTIDE SEQUENCE</scope>
    <source>
        <strain evidence="2">OF101</strain>
    </source>
</reference>
<gene>
    <name evidence="2" type="ORF">ACAT0790_LOCUS26517</name>
</gene>
<protein>
    <submittedName>
        <fullName evidence="2">Uncharacterized protein</fullName>
    </submittedName>
</protein>
<accession>A0A7S1MTY9</accession>
<evidence type="ECO:0000256" key="1">
    <source>
        <dbReference type="SAM" id="MobiDB-lite"/>
    </source>
</evidence>
<name>A0A7S1MTY9_ALECA</name>
<proteinExistence type="predicted"/>
<dbReference type="EMBL" id="HBGE01043997">
    <property type="protein sequence ID" value="CAD9140139.1"/>
    <property type="molecule type" value="Transcribed_RNA"/>
</dbReference>
<organism evidence="2">
    <name type="scientific">Alexandrium catenella</name>
    <name type="common">Red tide dinoflagellate</name>
    <name type="synonym">Gonyaulax catenella</name>
    <dbReference type="NCBI Taxonomy" id="2925"/>
    <lineage>
        <taxon>Eukaryota</taxon>
        <taxon>Sar</taxon>
        <taxon>Alveolata</taxon>
        <taxon>Dinophyceae</taxon>
        <taxon>Gonyaulacales</taxon>
        <taxon>Pyrocystaceae</taxon>
        <taxon>Alexandrium</taxon>
    </lineage>
</organism>
<sequence length="188" mass="19592">MPAQVEMPVVAERSYGIGWKVDALGLNSACAAVLRNALGEAADSPHDVVLRNAFGEVASDVILCAALGRHAAGAEDDYDVDDPFCAEKPAKLGVAAPHDINGAPQYSKGWQRVGEIAKDALMFILVPPQTTAPICEFSFAEERGETAAEPENEVERPAAAPAKAAPPPGPAPRLLGRPSALDDESDGP</sequence>